<keyword evidence="8" id="KW-1185">Reference proteome</keyword>
<dbReference type="InterPro" id="IPR000754">
    <property type="entry name" value="Ribosomal_uS9"/>
</dbReference>
<dbReference type="PANTHER" id="PTHR21569">
    <property type="entry name" value="RIBOSOMAL PROTEIN S9"/>
    <property type="match status" value="1"/>
</dbReference>
<dbReference type="InterPro" id="IPR020574">
    <property type="entry name" value="Ribosomal_uS9_CS"/>
</dbReference>
<evidence type="ECO:0000313" key="7">
    <source>
        <dbReference type="EMBL" id="MUN28793.1"/>
    </source>
</evidence>
<dbReference type="Proteomes" id="UP000470772">
    <property type="component" value="Unassembled WGS sequence"/>
</dbReference>
<evidence type="ECO:0000256" key="3">
    <source>
        <dbReference type="ARBA" id="ARBA00023274"/>
    </source>
</evidence>
<dbReference type="GO" id="GO:0000462">
    <property type="term" value="P:maturation of SSU-rRNA from tricistronic rRNA transcript (SSU-rRNA, 5.8S rRNA, LSU-rRNA)"/>
    <property type="evidence" value="ECO:0007669"/>
    <property type="project" value="TreeGrafter"/>
</dbReference>
<dbReference type="GO" id="GO:0003735">
    <property type="term" value="F:structural constituent of ribosome"/>
    <property type="evidence" value="ECO:0007669"/>
    <property type="project" value="UniProtKB-UniRule"/>
</dbReference>
<dbReference type="Gene3D" id="3.30.230.10">
    <property type="match status" value="1"/>
</dbReference>
<keyword evidence="3 5" id="KW-0687">Ribonucleoprotein</keyword>
<dbReference type="RefSeq" id="WP_054837662.1">
    <property type="nucleotide sequence ID" value="NZ_BBBY01000001.1"/>
</dbReference>
<evidence type="ECO:0000256" key="2">
    <source>
        <dbReference type="ARBA" id="ARBA00022980"/>
    </source>
</evidence>
<comment type="similarity">
    <text evidence="1 5">Belongs to the universal ribosomal protein uS9 family.</text>
</comment>
<protein>
    <recommendedName>
        <fullName evidence="4 6">30S ribosomal protein S9</fullName>
    </recommendedName>
</protein>
<dbReference type="Pfam" id="PF00380">
    <property type="entry name" value="Ribosomal_S9"/>
    <property type="match status" value="1"/>
</dbReference>
<gene>
    <name evidence="7" type="ORF">GC250_04915</name>
</gene>
<dbReference type="InterPro" id="IPR019958">
    <property type="entry name" value="Ribosomal_uS9_archaeal"/>
</dbReference>
<evidence type="ECO:0000256" key="5">
    <source>
        <dbReference type="RuleBase" id="RU003815"/>
    </source>
</evidence>
<dbReference type="GO" id="GO:0003723">
    <property type="term" value="F:RNA binding"/>
    <property type="evidence" value="ECO:0007669"/>
    <property type="project" value="TreeGrafter"/>
</dbReference>
<keyword evidence="2 5" id="KW-0689">Ribosomal protein</keyword>
<evidence type="ECO:0000256" key="6">
    <source>
        <dbReference type="RuleBase" id="RU003817"/>
    </source>
</evidence>
<dbReference type="EMBL" id="WGGD01000005">
    <property type="protein sequence ID" value="MUN28793.1"/>
    <property type="molecule type" value="Genomic_DNA"/>
</dbReference>
<dbReference type="PANTHER" id="PTHR21569:SF16">
    <property type="entry name" value="RIBOSOMAL PROTEIN S16"/>
    <property type="match status" value="1"/>
</dbReference>
<evidence type="ECO:0000256" key="1">
    <source>
        <dbReference type="ARBA" id="ARBA00005251"/>
    </source>
</evidence>
<dbReference type="GO" id="GO:0022627">
    <property type="term" value="C:cytosolic small ribosomal subunit"/>
    <property type="evidence" value="ECO:0007669"/>
    <property type="project" value="UniProtKB-UniRule"/>
</dbReference>
<dbReference type="OrthoDB" id="52677at2157"/>
<dbReference type="InterPro" id="IPR020568">
    <property type="entry name" value="Ribosomal_Su5_D2-typ_SF"/>
</dbReference>
<proteinExistence type="inferred from homology"/>
<comment type="caution">
    <text evidence="7">The sequence shown here is derived from an EMBL/GenBank/DDBJ whole genome shotgun (WGS) entry which is preliminary data.</text>
</comment>
<dbReference type="AlphaFoldDB" id="A0A6A9QSQ0"/>
<sequence length="135" mass="15599">MSESTIISYGRRKTATARCYIKQGKGRIFLNDIPLDIYPNEVVRLKVAEPLLLAGDKIRSTLDCWIYTSGGGMMGQAEAARMSLARALIEYTNSEDLKRIYKAYDRTMLSGDPRSTESEKWMRYSARRWRQKAYR</sequence>
<dbReference type="NCBIfam" id="TIGR03627">
    <property type="entry name" value="uS9_arch"/>
    <property type="match status" value="1"/>
</dbReference>
<dbReference type="PROSITE" id="PS00360">
    <property type="entry name" value="RIBOSOMAL_S9"/>
    <property type="match status" value="1"/>
</dbReference>
<dbReference type="GO" id="GO:0006412">
    <property type="term" value="P:translation"/>
    <property type="evidence" value="ECO:0007669"/>
    <property type="project" value="UniProtKB-UniRule"/>
</dbReference>
<dbReference type="NCBIfam" id="NF001749">
    <property type="entry name" value="PRK00474.1"/>
    <property type="match status" value="1"/>
</dbReference>
<evidence type="ECO:0000256" key="4">
    <source>
        <dbReference type="NCBIfam" id="TIGR03627"/>
    </source>
</evidence>
<name>A0A6A9QSQ0_SULME</name>
<accession>A0A6A9QSQ0</accession>
<dbReference type="SUPFAM" id="SSF54211">
    <property type="entry name" value="Ribosomal protein S5 domain 2-like"/>
    <property type="match status" value="1"/>
</dbReference>
<dbReference type="InterPro" id="IPR014721">
    <property type="entry name" value="Ribsml_uS5_D2-typ_fold_subgr"/>
</dbReference>
<evidence type="ECO:0000313" key="8">
    <source>
        <dbReference type="Proteomes" id="UP000470772"/>
    </source>
</evidence>
<reference evidence="7 8" key="1">
    <citation type="submission" date="2019-10" db="EMBL/GenBank/DDBJ databases">
        <title>Sequencing and Assembly of Multiple Reported Metal-Biooxidizing Members of the Extremely Thermoacidophilic Archaeal Family Sulfolobaceae.</title>
        <authorList>
            <person name="Counts J.A."/>
            <person name="Kelly R.M."/>
        </authorList>
    </citation>
    <scope>NUCLEOTIDE SEQUENCE [LARGE SCALE GENOMIC DNA]</scope>
    <source>
        <strain evidence="7 8">DSM 6482</strain>
    </source>
</reference>
<organism evidence="7 8">
    <name type="scientific">Sulfuracidifex metallicus DSM 6482 = JCM 9184</name>
    <dbReference type="NCBI Taxonomy" id="523847"/>
    <lineage>
        <taxon>Archaea</taxon>
        <taxon>Thermoproteota</taxon>
        <taxon>Thermoprotei</taxon>
        <taxon>Sulfolobales</taxon>
        <taxon>Sulfolobaceae</taxon>
        <taxon>Sulfuracidifex</taxon>
    </lineage>
</organism>